<dbReference type="Gene3D" id="1.10.10.10">
    <property type="entry name" value="Winged helix-like DNA-binding domain superfamily/Winged helix DNA-binding domain"/>
    <property type="match status" value="1"/>
</dbReference>
<dbReference type="CDD" id="cd00383">
    <property type="entry name" value="trans_reg_C"/>
    <property type="match status" value="1"/>
</dbReference>
<dbReference type="EMBL" id="BOMG01000003">
    <property type="protein sequence ID" value="GID51689.1"/>
    <property type="molecule type" value="Genomic_DNA"/>
</dbReference>
<dbReference type="InterPro" id="IPR005158">
    <property type="entry name" value="BTAD"/>
</dbReference>
<dbReference type="InterPro" id="IPR001867">
    <property type="entry name" value="OmpR/PhoB-type_DNA-bd"/>
</dbReference>
<evidence type="ECO:0000256" key="1">
    <source>
        <dbReference type="ARBA" id="ARBA00005820"/>
    </source>
</evidence>
<keyword evidence="5" id="KW-0802">TPR repeat</keyword>
<evidence type="ECO:0000256" key="5">
    <source>
        <dbReference type="PROSITE-ProRule" id="PRU00339"/>
    </source>
</evidence>
<dbReference type="PROSITE" id="PS50005">
    <property type="entry name" value="TPR"/>
    <property type="match status" value="1"/>
</dbReference>
<evidence type="ECO:0000256" key="2">
    <source>
        <dbReference type="ARBA" id="ARBA00023015"/>
    </source>
</evidence>
<dbReference type="PANTHER" id="PTHR35807:SF1">
    <property type="entry name" value="TRANSCRIPTIONAL REGULATOR REDD"/>
    <property type="match status" value="1"/>
</dbReference>
<protein>
    <submittedName>
        <fullName evidence="8">SARP family transcriptional regulator</fullName>
    </submittedName>
</protein>
<dbReference type="Gene3D" id="1.25.40.10">
    <property type="entry name" value="Tetratricopeptide repeat domain"/>
    <property type="match status" value="2"/>
</dbReference>
<dbReference type="Proteomes" id="UP000612282">
    <property type="component" value="Unassembled WGS sequence"/>
</dbReference>
<dbReference type="SMART" id="SM01043">
    <property type="entry name" value="BTAD"/>
    <property type="match status" value="1"/>
</dbReference>
<accession>A0ABQ3WZP7</accession>
<dbReference type="InterPro" id="IPR019734">
    <property type="entry name" value="TPR_rpt"/>
</dbReference>
<dbReference type="CDD" id="cd15831">
    <property type="entry name" value="BTAD"/>
    <property type="match status" value="1"/>
</dbReference>
<comment type="caution">
    <text evidence="8">The sequence shown here is derived from an EMBL/GenBank/DDBJ whole genome shotgun (WGS) entry which is preliminary data.</text>
</comment>
<dbReference type="SMART" id="SM00862">
    <property type="entry name" value="Trans_reg_C"/>
    <property type="match status" value="1"/>
</dbReference>
<feature type="DNA-binding region" description="OmpR/PhoB-type" evidence="6">
    <location>
        <begin position="1"/>
        <end position="88"/>
    </location>
</feature>
<dbReference type="InterPro" id="IPR027417">
    <property type="entry name" value="P-loop_NTPase"/>
</dbReference>
<keyword evidence="3 6" id="KW-0238">DNA-binding</keyword>
<dbReference type="SUPFAM" id="SSF46894">
    <property type="entry name" value="C-terminal effector domain of the bipartite response regulators"/>
    <property type="match status" value="1"/>
</dbReference>
<evidence type="ECO:0000313" key="8">
    <source>
        <dbReference type="EMBL" id="GID51689.1"/>
    </source>
</evidence>
<dbReference type="PRINTS" id="PR00364">
    <property type="entry name" value="DISEASERSIST"/>
</dbReference>
<organism evidence="8 9">
    <name type="scientific">Actinoplanes couchii</name>
    <dbReference type="NCBI Taxonomy" id="403638"/>
    <lineage>
        <taxon>Bacteria</taxon>
        <taxon>Bacillati</taxon>
        <taxon>Actinomycetota</taxon>
        <taxon>Actinomycetes</taxon>
        <taxon>Micromonosporales</taxon>
        <taxon>Micromonosporaceae</taxon>
        <taxon>Actinoplanes</taxon>
    </lineage>
</organism>
<sequence length="942" mass="103156">MEFRVLGPVEVHAPDRTVELGRPQQRLVLAVLLADAGRQLSTQALIDRVWDDADEGARRRLHVHITRLRKLLPPGQLTSVSGGYRLGVDPDRVDLHRFRRLVVEARGADGDEPGRVARLRMAMRLWQGEPLAGLPGSWAARTRTAWQREYLDAAVLWARAEMRTGDPANVIRTLTELVAQHPMVEPLIGELMFSLHHLGRTADALDLYAGTRRLLADELGIDPGSDLQQVHQSILRGGGVDVDGWRQGHGIVQDRPRARPAPVNGRLVPRQLPADVQAFSGRTAELSGLERLLDSGDRGDGGPSSVVIAAINGMPGVGKTALAVHWAHHVADRFPDGQLYVNLRGFGPTEPMMGSSEALRGFLTALGVSPNRIPAGLDAQASMYRSLVAGQRVLIVLDNARDAEHVRPLLPGTPPAVALVTSRDHLTGLVATEGVHPVRLDLLSPSEARALFDRRLGAPASIAEPEAAERIVTACALLPLALAIAAARARQNGFPLATLAADLDDITRRLDTLDSGDPNSRVHAVFSWSYATLSPPARRLFRLLALHPGPDISAAAAASLDGRQPAEVLRSLTELTRASLLDEHRPGRYTCHDLLHAYALERARHTDPAPERAGAVQRSVSHYVHTAVRAGRLMDPARPIPEPPPVLPGVIPEPVPALDQALTWFGTEQQVLMNVIRHATTAGMPDHTWQAVYALTPYLKRKGLWHTWLTVQRLGLVAARRLGDPVAVAQMLRGLAVANMKLGRYRLAETHQREALRLFQDLGDRENEGNVHHGLAATFAFQGRYREALDHAQRMLDLHRETGQPAWQADAMNVIGACLARLGEYATGLPYGEQAVQMHRQAGDRYGEAASWDTLGELNHGLNRYSEAIACYRNALVIYPLIGERYYEAETLIRLGEVHHSSADVPATQRCWQRAWQILDDIDHPSAHALSERLAALGQPQS</sequence>
<proteinExistence type="inferred from homology"/>
<dbReference type="SMART" id="SM00028">
    <property type="entry name" value="TPR"/>
    <property type="match status" value="5"/>
</dbReference>
<dbReference type="InterPro" id="IPR016032">
    <property type="entry name" value="Sig_transdc_resp-reg_C-effctor"/>
</dbReference>
<evidence type="ECO:0000259" key="7">
    <source>
        <dbReference type="PROSITE" id="PS51755"/>
    </source>
</evidence>
<dbReference type="SUPFAM" id="SSF48452">
    <property type="entry name" value="TPR-like"/>
    <property type="match status" value="2"/>
</dbReference>
<dbReference type="SUPFAM" id="SSF52540">
    <property type="entry name" value="P-loop containing nucleoside triphosphate hydrolases"/>
    <property type="match status" value="1"/>
</dbReference>
<dbReference type="PANTHER" id="PTHR35807">
    <property type="entry name" value="TRANSCRIPTIONAL REGULATOR REDD-RELATED"/>
    <property type="match status" value="1"/>
</dbReference>
<reference evidence="8 9" key="1">
    <citation type="submission" date="2021-01" db="EMBL/GenBank/DDBJ databases">
        <title>Whole genome shotgun sequence of Actinoplanes couchii NBRC 106145.</title>
        <authorList>
            <person name="Komaki H."/>
            <person name="Tamura T."/>
        </authorList>
    </citation>
    <scope>NUCLEOTIDE SEQUENCE [LARGE SCALE GENOMIC DNA]</scope>
    <source>
        <strain evidence="8 9">NBRC 106145</strain>
    </source>
</reference>
<evidence type="ECO:0000256" key="3">
    <source>
        <dbReference type="ARBA" id="ARBA00023125"/>
    </source>
</evidence>
<keyword evidence="4" id="KW-0804">Transcription</keyword>
<comment type="similarity">
    <text evidence="1">Belongs to the AfsR/DnrI/RedD regulatory family.</text>
</comment>
<dbReference type="InterPro" id="IPR011990">
    <property type="entry name" value="TPR-like_helical_dom_sf"/>
</dbReference>
<gene>
    <name evidence="8" type="ORF">Aco03nite_000930</name>
</gene>
<evidence type="ECO:0000256" key="6">
    <source>
        <dbReference type="PROSITE-ProRule" id="PRU01091"/>
    </source>
</evidence>
<dbReference type="InterPro" id="IPR036388">
    <property type="entry name" value="WH-like_DNA-bd_sf"/>
</dbReference>
<dbReference type="InterPro" id="IPR051677">
    <property type="entry name" value="AfsR-DnrI-RedD_regulator"/>
</dbReference>
<evidence type="ECO:0000313" key="9">
    <source>
        <dbReference type="Proteomes" id="UP000612282"/>
    </source>
</evidence>
<dbReference type="RefSeq" id="WP_203792423.1">
    <property type="nucleotide sequence ID" value="NZ_BAAAQE010000090.1"/>
</dbReference>
<dbReference type="Pfam" id="PF13424">
    <property type="entry name" value="TPR_12"/>
    <property type="match status" value="2"/>
</dbReference>
<feature type="repeat" description="TPR" evidence="5">
    <location>
        <begin position="849"/>
        <end position="882"/>
    </location>
</feature>
<feature type="domain" description="OmpR/PhoB-type" evidence="7">
    <location>
        <begin position="1"/>
        <end position="88"/>
    </location>
</feature>
<keyword evidence="2" id="KW-0805">Transcription regulation</keyword>
<name>A0ABQ3WZP7_9ACTN</name>
<dbReference type="Pfam" id="PF03704">
    <property type="entry name" value="BTAD"/>
    <property type="match status" value="1"/>
</dbReference>
<dbReference type="Pfam" id="PF00486">
    <property type="entry name" value="Trans_reg_C"/>
    <property type="match status" value="1"/>
</dbReference>
<keyword evidence="9" id="KW-1185">Reference proteome</keyword>
<dbReference type="PROSITE" id="PS51755">
    <property type="entry name" value="OMPR_PHOB"/>
    <property type="match status" value="1"/>
</dbReference>
<evidence type="ECO:0000256" key="4">
    <source>
        <dbReference type="ARBA" id="ARBA00023163"/>
    </source>
</evidence>
<dbReference type="Gene3D" id="3.40.50.300">
    <property type="entry name" value="P-loop containing nucleotide triphosphate hydrolases"/>
    <property type="match status" value="1"/>
</dbReference>